<protein>
    <submittedName>
        <fullName evidence="5">Protein Red</fullName>
    </submittedName>
</protein>
<evidence type="ECO:0000256" key="2">
    <source>
        <dbReference type="ARBA" id="ARBA00023242"/>
    </source>
</evidence>
<comment type="subcellular location">
    <subcellularLocation>
        <location evidence="1">Nucleus</location>
    </subcellularLocation>
</comment>
<proteinExistence type="predicted"/>
<evidence type="ECO:0000259" key="4">
    <source>
        <dbReference type="Pfam" id="PF07808"/>
    </source>
</evidence>
<dbReference type="PANTHER" id="PTHR12765">
    <property type="entry name" value="RED PROTEIN IK FACTOR CYTOKINE IK"/>
    <property type="match status" value="1"/>
</dbReference>
<reference evidence="5" key="1">
    <citation type="submission" date="2020-08" db="EMBL/GenBank/DDBJ databases">
        <title>Multicomponent nature underlies the extraordinary mechanical properties of spider dragline silk.</title>
        <authorList>
            <person name="Kono N."/>
            <person name="Nakamura H."/>
            <person name="Mori M."/>
            <person name="Yoshida Y."/>
            <person name="Ohtoshi R."/>
            <person name="Malay A.D."/>
            <person name="Moran D.A.P."/>
            <person name="Tomita M."/>
            <person name="Numata K."/>
            <person name="Arakawa K."/>
        </authorList>
    </citation>
    <scope>NUCLEOTIDE SEQUENCE</scope>
</reference>
<feature type="region of interest" description="Disordered" evidence="3">
    <location>
        <begin position="24"/>
        <end position="65"/>
    </location>
</feature>
<organism evidence="5 6">
    <name type="scientific">Nephila pilipes</name>
    <name type="common">Giant wood spider</name>
    <name type="synonym">Nephila maculata</name>
    <dbReference type="NCBI Taxonomy" id="299642"/>
    <lineage>
        <taxon>Eukaryota</taxon>
        <taxon>Metazoa</taxon>
        <taxon>Ecdysozoa</taxon>
        <taxon>Arthropoda</taxon>
        <taxon>Chelicerata</taxon>
        <taxon>Arachnida</taxon>
        <taxon>Araneae</taxon>
        <taxon>Araneomorphae</taxon>
        <taxon>Entelegynae</taxon>
        <taxon>Araneoidea</taxon>
        <taxon>Nephilidae</taxon>
        <taxon>Nephila</taxon>
    </lineage>
</organism>
<dbReference type="GO" id="GO:0005634">
    <property type="term" value="C:nucleus"/>
    <property type="evidence" value="ECO:0007669"/>
    <property type="project" value="UniProtKB-SubCell"/>
</dbReference>
<evidence type="ECO:0000313" key="6">
    <source>
        <dbReference type="Proteomes" id="UP000887013"/>
    </source>
</evidence>
<dbReference type="InterPro" id="IPR039896">
    <property type="entry name" value="Red-like"/>
</dbReference>
<dbReference type="EMBL" id="BMAW01096136">
    <property type="protein sequence ID" value="GFS73412.1"/>
    <property type="molecule type" value="Genomic_DNA"/>
</dbReference>
<sequence length="135" mass="15825">MKLIFPSVLAEELDEFESLRTERRFSNLMSQRKKRENKQESGNENATQRYRDRTKERRDGVNPDYHNEEIITFASSYRAVAPDAKPELDTAKRSRQTIQEFKFLGGDMEHIFLGKGSNYALLQKVCNENNYKKKG</sequence>
<keyword evidence="6" id="KW-1185">Reference proteome</keyword>
<dbReference type="InterPro" id="IPR012916">
    <property type="entry name" value="RED_N"/>
</dbReference>
<evidence type="ECO:0000256" key="1">
    <source>
        <dbReference type="ARBA" id="ARBA00004123"/>
    </source>
</evidence>
<dbReference type="Pfam" id="PF07808">
    <property type="entry name" value="RED_N"/>
    <property type="match status" value="1"/>
</dbReference>
<gene>
    <name evidence="5" type="primary">IK</name>
    <name evidence="5" type="ORF">NPIL_688741</name>
</gene>
<dbReference type="Proteomes" id="UP000887013">
    <property type="component" value="Unassembled WGS sequence"/>
</dbReference>
<comment type="caution">
    <text evidence="5">The sequence shown here is derived from an EMBL/GenBank/DDBJ whole genome shotgun (WGS) entry which is preliminary data.</text>
</comment>
<evidence type="ECO:0000313" key="5">
    <source>
        <dbReference type="EMBL" id="GFS73412.1"/>
    </source>
</evidence>
<accession>A0A8X6MR66</accession>
<feature type="domain" description="RED-like N-terminal" evidence="4">
    <location>
        <begin position="32"/>
        <end position="132"/>
    </location>
</feature>
<dbReference type="AlphaFoldDB" id="A0A8X6MR66"/>
<keyword evidence="2" id="KW-0539">Nucleus</keyword>
<name>A0A8X6MR66_NEPPI</name>
<feature type="compositionally biased region" description="Basic and acidic residues" evidence="3">
    <location>
        <begin position="49"/>
        <end position="65"/>
    </location>
</feature>
<evidence type="ECO:0000256" key="3">
    <source>
        <dbReference type="SAM" id="MobiDB-lite"/>
    </source>
</evidence>
<dbReference type="OrthoDB" id="6430656at2759"/>